<dbReference type="EMBL" id="KZ824305">
    <property type="protein sequence ID" value="RAL09257.1"/>
    <property type="molecule type" value="Genomic_DNA"/>
</dbReference>
<evidence type="ECO:0000313" key="2">
    <source>
        <dbReference type="Proteomes" id="UP000248961"/>
    </source>
</evidence>
<reference evidence="1 2" key="1">
    <citation type="submission" date="2018-02" db="EMBL/GenBank/DDBJ databases">
        <title>The genomes of Aspergillus section Nigri reveals drivers in fungal speciation.</title>
        <authorList>
            <consortium name="DOE Joint Genome Institute"/>
            <person name="Vesth T.C."/>
            <person name="Nybo J."/>
            <person name="Theobald S."/>
            <person name="Brandl J."/>
            <person name="Frisvad J.C."/>
            <person name="Nielsen K.F."/>
            <person name="Lyhne E.K."/>
            <person name="Kogle M.E."/>
            <person name="Kuo A."/>
            <person name="Riley R."/>
            <person name="Clum A."/>
            <person name="Nolan M."/>
            <person name="Lipzen A."/>
            <person name="Salamov A."/>
            <person name="Henrissat B."/>
            <person name="Wiebenga A."/>
            <person name="De vries R.P."/>
            <person name="Grigoriev I.V."/>
            <person name="Mortensen U.H."/>
            <person name="Andersen M.R."/>
            <person name="Baker S.E."/>
        </authorList>
    </citation>
    <scope>NUCLEOTIDE SEQUENCE [LARGE SCALE GENOMIC DNA]</scope>
    <source>
        <strain evidence="1 2">CBS 101889</strain>
    </source>
</reference>
<accession>A0A395HN42</accession>
<sequence>MVEIKLTLRVGGQITYSAGSWEVVDWDIFDIVGIDYNRRGETAEKYVSCLDRYRIGRKPLAVLEVGCCAYEGAAERGDGGFVLLRGTNPDGTGTFENDIVPTRSEKEQAAYIGTQLELLNKARVDAALIYLFSFPCLAAGKGARNLDMVSFSLVKTFPWKGSKI</sequence>
<dbReference type="RefSeq" id="XP_025548411.1">
    <property type="nucleotide sequence ID" value="XM_025697209.1"/>
</dbReference>
<protein>
    <submittedName>
        <fullName evidence="1">Uncharacterized protein</fullName>
    </submittedName>
</protein>
<name>A0A395HN42_ASPHC</name>
<dbReference type="GeneID" id="37201498"/>
<dbReference type="Gene3D" id="3.20.20.80">
    <property type="entry name" value="Glycosidases"/>
    <property type="match status" value="1"/>
</dbReference>
<dbReference type="AlphaFoldDB" id="A0A395HN42"/>
<evidence type="ECO:0000313" key="1">
    <source>
        <dbReference type="EMBL" id="RAL09257.1"/>
    </source>
</evidence>
<dbReference type="OrthoDB" id="4426597at2759"/>
<keyword evidence="2" id="KW-1185">Reference proteome</keyword>
<dbReference type="Proteomes" id="UP000248961">
    <property type="component" value="Unassembled WGS sequence"/>
</dbReference>
<dbReference type="VEuPathDB" id="FungiDB:BO97DRAFT_427527"/>
<proteinExistence type="predicted"/>
<gene>
    <name evidence="1" type="ORF">BO97DRAFT_427527</name>
</gene>
<organism evidence="1 2">
    <name type="scientific">Aspergillus homomorphus (strain CBS 101889)</name>
    <dbReference type="NCBI Taxonomy" id="1450537"/>
    <lineage>
        <taxon>Eukaryota</taxon>
        <taxon>Fungi</taxon>
        <taxon>Dikarya</taxon>
        <taxon>Ascomycota</taxon>
        <taxon>Pezizomycotina</taxon>
        <taxon>Eurotiomycetes</taxon>
        <taxon>Eurotiomycetidae</taxon>
        <taxon>Eurotiales</taxon>
        <taxon>Aspergillaceae</taxon>
        <taxon>Aspergillus</taxon>
        <taxon>Aspergillus subgen. Circumdati</taxon>
    </lineage>
</organism>